<dbReference type="GO" id="GO:1990817">
    <property type="term" value="F:poly(A) RNA polymerase activity"/>
    <property type="evidence" value="ECO:0007669"/>
    <property type="project" value="UniProtKB-EC"/>
</dbReference>
<proteinExistence type="predicted"/>
<feature type="domain" description="Polymerase nucleotidyl transferase" evidence="1">
    <location>
        <begin position="55"/>
        <end position="83"/>
    </location>
</feature>
<accession>A0A8S3T7A2</accession>
<sequence length="178" mass="20164">MFELEKANMEDANKISSIVSKTLYFTDQGISSKISNLHKNMIISQSTLFTAVHEKFKIHYGGSYAEGTYSPGSDIDRMMVIPNILVISNGNERNDRIGHIFQRNPRKCRAGFFMLVLQQLQRLENDLFLPYGKDINDMLEKDNAGNSFCLVIKCLTFQSLILRGSHLVLTSIPNMAQP</sequence>
<dbReference type="CDD" id="cd05403">
    <property type="entry name" value="NT_KNTase_like"/>
    <property type="match status" value="1"/>
</dbReference>
<name>A0A8S3T7A2_MYTED</name>
<reference evidence="2" key="1">
    <citation type="submission" date="2021-03" db="EMBL/GenBank/DDBJ databases">
        <authorList>
            <person name="Bekaert M."/>
        </authorList>
    </citation>
    <scope>NUCLEOTIDE SEQUENCE</scope>
</reference>
<dbReference type="AlphaFoldDB" id="A0A8S3T7A2"/>
<keyword evidence="2" id="KW-0548">Nucleotidyltransferase</keyword>
<dbReference type="InterPro" id="IPR043519">
    <property type="entry name" value="NT_sf"/>
</dbReference>
<dbReference type="Pfam" id="PF01909">
    <property type="entry name" value="NTP_transf_2"/>
    <property type="match status" value="1"/>
</dbReference>
<dbReference type="SUPFAM" id="SSF81301">
    <property type="entry name" value="Nucleotidyltransferase"/>
    <property type="match status" value="1"/>
</dbReference>
<dbReference type="InterPro" id="IPR002934">
    <property type="entry name" value="Polymerase_NTP_transf_dom"/>
</dbReference>
<dbReference type="Proteomes" id="UP000683360">
    <property type="component" value="Unassembled WGS sequence"/>
</dbReference>
<organism evidence="2 3">
    <name type="scientific">Mytilus edulis</name>
    <name type="common">Blue mussel</name>
    <dbReference type="NCBI Taxonomy" id="6550"/>
    <lineage>
        <taxon>Eukaryota</taxon>
        <taxon>Metazoa</taxon>
        <taxon>Spiralia</taxon>
        <taxon>Lophotrochozoa</taxon>
        <taxon>Mollusca</taxon>
        <taxon>Bivalvia</taxon>
        <taxon>Autobranchia</taxon>
        <taxon>Pteriomorphia</taxon>
        <taxon>Mytilida</taxon>
        <taxon>Mytiloidea</taxon>
        <taxon>Mytilidae</taxon>
        <taxon>Mytilinae</taxon>
        <taxon>Mytilus</taxon>
    </lineage>
</organism>
<keyword evidence="2" id="KW-0808">Transferase</keyword>
<gene>
    <name evidence="2" type="ORF">MEDL_40293</name>
</gene>
<evidence type="ECO:0000313" key="2">
    <source>
        <dbReference type="EMBL" id="CAG2227263.1"/>
    </source>
</evidence>
<keyword evidence="3" id="KW-1185">Reference proteome</keyword>
<protein>
    <submittedName>
        <fullName evidence="2">PAP</fullName>
        <ecNumber evidence="2">2.7.7.19</ecNumber>
    </submittedName>
</protein>
<evidence type="ECO:0000259" key="1">
    <source>
        <dbReference type="Pfam" id="PF01909"/>
    </source>
</evidence>
<dbReference type="EC" id="2.7.7.19" evidence="2"/>
<dbReference type="EMBL" id="CAJPWZ010001958">
    <property type="protein sequence ID" value="CAG2227263.1"/>
    <property type="molecule type" value="Genomic_DNA"/>
</dbReference>
<dbReference type="Gene3D" id="3.30.460.10">
    <property type="entry name" value="Beta Polymerase, domain 2"/>
    <property type="match status" value="1"/>
</dbReference>
<evidence type="ECO:0000313" key="3">
    <source>
        <dbReference type="Proteomes" id="UP000683360"/>
    </source>
</evidence>
<comment type="caution">
    <text evidence="2">The sequence shown here is derived from an EMBL/GenBank/DDBJ whole genome shotgun (WGS) entry which is preliminary data.</text>
</comment>